<evidence type="ECO:0000256" key="7">
    <source>
        <dbReference type="SAM" id="Phobius"/>
    </source>
</evidence>
<dbReference type="PANTHER" id="PTHR23513">
    <property type="entry name" value="INTEGRAL MEMBRANE EFFLUX PROTEIN-RELATED"/>
    <property type="match status" value="1"/>
</dbReference>
<keyword evidence="3 7" id="KW-0812">Transmembrane</keyword>
<gene>
    <name evidence="9" type="ORF">D7193_04145</name>
</gene>
<sequence length="448" mass="47231">MPPIGSPGPPPGDRRSAQTGTHVSQHVADITAPASARPPSLLRSRNFLLVWGGQTVSELGTRIAGVAVPLLAADTLHASVFQVSLLTVLAWLPYLVVSLPAGIIADRVNQRRLMILCDLGRAALMLSLPVVALVGQLTLGFLYAVVGLSGVLTVLFTVAYKSMLPALIPAAQLVDGNAKLTMSQDAAELVGPSIGGVLVGLVGAARTFLSNGLAFLVSALTLLLVRDAPRPPVRRERVPLRVEMTDGLRFVRREPILWKVLLCTTASNFWVMATSSIEVTFMLRELHASSVQVGLVFSVSAIGGLVVGALAGRLSAWLGTARVIWVAMAVPGPLYLLMPLAWSGWGVLLYGVGLAAFSANAVLFNVASTTYRQRVTPPAILGRVNAAYLWVCFGVIPLGALLGGALGTALGLRAALWICVLGTWSACLFVVFSPLRTMRDTPEPVVSS</sequence>
<evidence type="ECO:0000259" key="8">
    <source>
        <dbReference type="PROSITE" id="PS50850"/>
    </source>
</evidence>
<evidence type="ECO:0000256" key="4">
    <source>
        <dbReference type="ARBA" id="ARBA00022989"/>
    </source>
</evidence>
<dbReference type="PROSITE" id="PS50850">
    <property type="entry name" value="MFS"/>
    <property type="match status" value="1"/>
</dbReference>
<evidence type="ECO:0000256" key="6">
    <source>
        <dbReference type="SAM" id="MobiDB-lite"/>
    </source>
</evidence>
<dbReference type="InterPro" id="IPR011701">
    <property type="entry name" value="MFS"/>
</dbReference>
<dbReference type="SUPFAM" id="SSF103473">
    <property type="entry name" value="MFS general substrate transporter"/>
    <property type="match status" value="1"/>
</dbReference>
<keyword evidence="5 7" id="KW-0472">Membrane</keyword>
<feature type="transmembrane region" description="Helical" evidence="7">
    <location>
        <begin position="293"/>
        <end position="311"/>
    </location>
</feature>
<dbReference type="EMBL" id="RBAN01000001">
    <property type="protein sequence ID" value="RKN57819.1"/>
    <property type="molecule type" value="Genomic_DNA"/>
</dbReference>
<dbReference type="Proteomes" id="UP000279968">
    <property type="component" value="Unassembled WGS sequence"/>
</dbReference>
<feature type="domain" description="Major facilitator superfamily (MFS) profile" evidence="8">
    <location>
        <begin position="207"/>
        <end position="448"/>
    </location>
</feature>
<dbReference type="Pfam" id="PF07690">
    <property type="entry name" value="MFS_1"/>
    <property type="match status" value="1"/>
</dbReference>
<organism evidence="9 10">
    <name type="scientific">Micromonospora costi</name>
    <dbReference type="NCBI Taxonomy" id="1530042"/>
    <lineage>
        <taxon>Bacteria</taxon>
        <taxon>Bacillati</taxon>
        <taxon>Actinomycetota</taxon>
        <taxon>Actinomycetes</taxon>
        <taxon>Micromonosporales</taxon>
        <taxon>Micromonosporaceae</taxon>
        <taxon>Micromonospora</taxon>
    </lineage>
</organism>
<evidence type="ECO:0000256" key="3">
    <source>
        <dbReference type="ARBA" id="ARBA00022692"/>
    </source>
</evidence>
<comment type="caution">
    <text evidence="9">The sequence shown here is derived from an EMBL/GenBank/DDBJ whole genome shotgun (WGS) entry which is preliminary data.</text>
</comment>
<feature type="transmembrane region" description="Helical" evidence="7">
    <location>
        <begin position="80"/>
        <end position="101"/>
    </location>
</feature>
<evidence type="ECO:0000256" key="1">
    <source>
        <dbReference type="ARBA" id="ARBA00004651"/>
    </source>
</evidence>
<feature type="transmembrane region" description="Helical" evidence="7">
    <location>
        <begin position="256"/>
        <end position="273"/>
    </location>
</feature>
<keyword evidence="2" id="KW-1003">Cell membrane</keyword>
<keyword evidence="10" id="KW-1185">Reference proteome</keyword>
<dbReference type="InterPro" id="IPR036259">
    <property type="entry name" value="MFS_trans_sf"/>
</dbReference>
<evidence type="ECO:0000313" key="10">
    <source>
        <dbReference type="Proteomes" id="UP000279968"/>
    </source>
</evidence>
<dbReference type="AlphaFoldDB" id="A0A3B0ABW0"/>
<feature type="transmembrane region" description="Helical" evidence="7">
    <location>
        <begin position="348"/>
        <end position="367"/>
    </location>
</feature>
<reference evidence="9 10" key="1">
    <citation type="journal article" date="2015" name="Int. J. Syst. Evol. Microbiol.">
        <title>Micromonospora costi sp. nov., isolated from a leaf of Costus speciosus.</title>
        <authorList>
            <person name="Thawai C."/>
        </authorList>
    </citation>
    <scope>NUCLEOTIDE SEQUENCE [LARGE SCALE GENOMIC DNA]</scope>
    <source>
        <strain evidence="9 10">CS1-12</strain>
    </source>
</reference>
<dbReference type="GO" id="GO:0022857">
    <property type="term" value="F:transmembrane transporter activity"/>
    <property type="evidence" value="ECO:0007669"/>
    <property type="project" value="InterPro"/>
</dbReference>
<feature type="transmembrane region" description="Helical" evidence="7">
    <location>
        <begin position="323"/>
        <end position="342"/>
    </location>
</feature>
<dbReference type="InterPro" id="IPR020846">
    <property type="entry name" value="MFS_dom"/>
</dbReference>
<name>A0A3B0ABW0_9ACTN</name>
<feature type="region of interest" description="Disordered" evidence="6">
    <location>
        <begin position="1"/>
        <end position="24"/>
    </location>
</feature>
<dbReference type="GO" id="GO:0005886">
    <property type="term" value="C:plasma membrane"/>
    <property type="evidence" value="ECO:0007669"/>
    <property type="project" value="UniProtKB-SubCell"/>
</dbReference>
<dbReference type="PANTHER" id="PTHR23513:SF6">
    <property type="entry name" value="MAJOR FACILITATOR SUPERFAMILY ASSOCIATED DOMAIN-CONTAINING PROTEIN"/>
    <property type="match status" value="1"/>
</dbReference>
<protein>
    <submittedName>
        <fullName evidence="9">MFS transporter</fullName>
    </submittedName>
</protein>
<dbReference type="CDD" id="cd06173">
    <property type="entry name" value="MFS_MefA_like"/>
    <property type="match status" value="1"/>
</dbReference>
<keyword evidence="4 7" id="KW-1133">Transmembrane helix</keyword>
<evidence type="ECO:0000256" key="2">
    <source>
        <dbReference type="ARBA" id="ARBA00022475"/>
    </source>
</evidence>
<feature type="transmembrane region" description="Helical" evidence="7">
    <location>
        <begin position="208"/>
        <end position="225"/>
    </location>
</feature>
<dbReference type="Gene3D" id="1.20.1250.20">
    <property type="entry name" value="MFS general substrate transporter like domains"/>
    <property type="match status" value="1"/>
</dbReference>
<comment type="subcellular location">
    <subcellularLocation>
        <location evidence="1">Cell membrane</location>
        <topology evidence="1">Multi-pass membrane protein</topology>
    </subcellularLocation>
</comment>
<evidence type="ECO:0000256" key="5">
    <source>
        <dbReference type="ARBA" id="ARBA00023136"/>
    </source>
</evidence>
<evidence type="ECO:0000313" key="9">
    <source>
        <dbReference type="EMBL" id="RKN57819.1"/>
    </source>
</evidence>
<accession>A0A3B0ABW0</accession>
<feature type="transmembrane region" description="Helical" evidence="7">
    <location>
        <begin position="414"/>
        <end position="432"/>
    </location>
</feature>
<feature type="transmembrane region" description="Helical" evidence="7">
    <location>
        <begin position="387"/>
        <end position="408"/>
    </location>
</feature>
<feature type="compositionally biased region" description="Pro residues" evidence="6">
    <location>
        <begin position="1"/>
        <end position="11"/>
    </location>
</feature>
<proteinExistence type="predicted"/>